<name>T0IDC3_9SPHN</name>
<proteinExistence type="predicted"/>
<sequence length="106" mass="12959">MRYVDGLRIPTLLFEAAAWQYSIKVTCACGRSAVFDPHALWHRFQRSRWDETFAKARDRFYCRECWRTKCRKLRPVKFETCREEPTVRLPMPDEREWKRAINRFRG</sequence>
<evidence type="ECO:0000313" key="2">
    <source>
        <dbReference type="Proteomes" id="UP000015527"/>
    </source>
</evidence>
<organism evidence="1 2">
    <name type="scientific">Novosphingobium lindaniclasticum LE124</name>
    <dbReference type="NCBI Taxonomy" id="1096930"/>
    <lineage>
        <taxon>Bacteria</taxon>
        <taxon>Pseudomonadati</taxon>
        <taxon>Pseudomonadota</taxon>
        <taxon>Alphaproteobacteria</taxon>
        <taxon>Sphingomonadales</taxon>
        <taxon>Sphingomonadaceae</taxon>
        <taxon>Novosphingobium</taxon>
    </lineage>
</organism>
<reference evidence="1 2" key="1">
    <citation type="journal article" date="2013" name="Genome Announc.">
        <title>Genome Sequence of Novosphingobium lindaniclasticum LE124T, Isolated from a Hexachlorocyclohexane Dumpsite.</title>
        <authorList>
            <person name="Saxena A."/>
            <person name="Nayyar N."/>
            <person name="Sangwan N."/>
            <person name="Kumari R."/>
            <person name="Khurana J.P."/>
            <person name="Lal R."/>
        </authorList>
    </citation>
    <scope>NUCLEOTIDE SEQUENCE [LARGE SCALE GENOMIC DNA]</scope>
    <source>
        <strain evidence="1 2">LE124</strain>
    </source>
</reference>
<dbReference type="PATRIC" id="fig|1096930.3.peg.3705"/>
<dbReference type="Proteomes" id="UP000015527">
    <property type="component" value="Unassembled WGS sequence"/>
</dbReference>
<dbReference type="AlphaFoldDB" id="T0IDC3"/>
<protein>
    <submittedName>
        <fullName evidence="1">Uncharacterized protein</fullName>
    </submittedName>
</protein>
<dbReference type="eggNOG" id="ENOG5032AIU">
    <property type="taxonomic scope" value="Bacteria"/>
</dbReference>
<keyword evidence="2" id="KW-1185">Reference proteome</keyword>
<accession>T0IDC3</accession>
<dbReference type="EMBL" id="ATHL01000127">
    <property type="protein sequence ID" value="EQB09665.1"/>
    <property type="molecule type" value="Genomic_DNA"/>
</dbReference>
<comment type="caution">
    <text evidence="1">The sequence shown here is derived from an EMBL/GenBank/DDBJ whole genome shotgun (WGS) entry which is preliminary data.</text>
</comment>
<gene>
    <name evidence="1" type="ORF">L284_18760</name>
</gene>
<evidence type="ECO:0000313" key="1">
    <source>
        <dbReference type="EMBL" id="EQB09665.1"/>
    </source>
</evidence>